<dbReference type="InterPro" id="IPR036465">
    <property type="entry name" value="vWFA_dom_sf"/>
</dbReference>
<dbReference type="RefSeq" id="WP_146397289.1">
    <property type="nucleotide sequence ID" value="NZ_SJPJ01000001.1"/>
</dbReference>
<evidence type="ECO:0000313" key="4">
    <source>
        <dbReference type="Proteomes" id="UP000315010"/>
    </source>
</evidence>
<dbReference type="SUPFAM" id="SSF53300">
    <property type="entry name" value="vWA-like"/>
    <property type="match status" value="1"/>
</dbReference>
<dbReference type="PANTHER" id="PTHR22550">
    <property type="entry name" value="SPORE GERMINATION PROTEIN"/>
    <property type="match status" value="1"/>
</dbReference>
<dbReference type="OrthoDB" id="6206554at2"/>
<evidence type="ECO:0000259" key="2">
    <source>
        <dbReference type="PROSITE" id="PS50234"/>
    </source>
</evidence>
<keyword evidence="1" id="KW-1133">Transmembrane helix</keyword>
<dbReference type="InterPro" id="IPR002035">
    <property type="entry name" value="VWF_A"/>
</dbReference>
<name>A0A5C5Z3E7_9BACT</name>
<accession>A0A5C5Z3E7</accession>
<proteinExistence type="predicted"/>
<protein>
    <submittedName>
        <fullName evidence="3">von Willebrand factor type A domain protein</fullName>
    </submittedName>
</protein>
<organism evidence="3 4">
    <name type="scientific">Novipirellula herctigrandis</name>
    <dbReference type="NCBI Taxonomy" id="2527986"/>
    <lineage>
        <taxon>Bacteria</taxon>
        <taxon>Pseudomonadati</taxon>
        <taxon>Planctomycetota</taxon>
        <taxon>Planctomycetia</taxon>
        <taxon>Pirellulales</taxon>
        <taxon>Pirellulaceae</taxon>
        <taxon>Novipirellula</taxon>
    </lineage>
</organism>
<dbReference type="InterPro" id="IPR050768">
    <property type="entry name" value="UPF0353/GerABKA_families"/>
</dbReference>
<dbReference type="PANTHER" id="PTHR22550:SF18">
    <property type="entry name" value="VWFA DOMAIN-CONTAINING PROTEIN"/>
    <property type="match status" value="1"/>
</dbReference>
<evidence type="ECO:0000313" key="3">
    <source>
        <dbReference type="EMBL" id="TWT81381.1"/>
    </source>
</evidence>
<dbReference type="Gene3D" id="3.40.50.410">
    <property type="entry name" value="von Willebrand factor, type A domain"/>
    <property type="match status" value="1"/>
</dbReference>
<keyword evidence="4" id="KW-1185">Reference proteome</keyword>
<dbReference type="SMART" id="SM00327">
    <property type="entry name" value="VWA"/>
    <property type="match status" value="1"/>
</dbReference>
<dbReference type="Pfam" id="PF00092">
    <property type="entry name" value="VWA"/>
    <property type="match status" value="1"/>
</dbReference>
<gene>
    <name evidence="3" type="ORF">CA13_28330</name>
</gene>
<dbReference type="PROSITE" id="PS50234">
    <property type="entry name" value="VWFA"/>
    <property type="match status" value="1"/>
</dbReference>
<reference evidence="3 4" key="1">
    <citation type="submission" date="2019-02" db="EMBL/GenBank/DDBJ databases">
        <title>Deep-cultivation of Planctomycetes and their phenomic and genomic characterization uncovers novel biology.</title>
        <authorList>
            <person name="Wiegand S."/>
            <person name="Jogler M."/>
            <person name="Boedeker C."/>
            <person name="Pinto D."/>
            <person name="Vollmers J."/>
            <person name="Rivas-Marin E."/>
            <person name="Kohn T."/>
            <person name="Peeters S.H."/>
            <person name="Heuer A."/>
            <person name="Rast P."/>
            <person name="Oberbeckmann S."/>
            <person name="Bunk B."/>
            <person name="Jeske O."/>
            <person name="Meyerdierks A."/>
            <person name="Storesund J.E."/>
            <person name="Kallscheuer N."/>
            <person name="Luecker S."/>
            <person name="Lage O.M."/>
            <person name="Pohl T."/>
            <person name="Merkel B.J."/>
            <person name="Hornburger P."/>
            <person name="Mueller R.-W."/>
            <person name="Bruemmer F."/>
            <person name="Labrenz M."/>
            <person name="Spormann A.M."/>
            <person name="Op Den Camp H."/>
            <person name="Overmann J."/>
            <person name="Amann R."/>
            <person name="Jetten M.S.M."/>
            <person name="Mascher T."/>
            <person name="Medema M.H."/>
            <person name="Devos D.P."/>
            <person name="Kaster A.-K."/>
            <person name="Ovreas L."/>
            <person name="Rohde M."/>
            <person name="Galperin M.Y."/>
            <person name="Jogler C."/>
        </authorList>
    </citation>
    <scope>NUCLEOTIDE SEQUENCE [LARGE SCALE GENOMIC DNA]</scope>
    <source>
        <strain evidence="3 4">CA13</strain>
    </source>
</reference>
<feature type="transmembrane region" description="Helical" evidence="1">
    <location>
        <begin position="294"/>
        <end position="315"/>
    </location>
</feature>
<dbReference type="Proteomes" id="UP000315010">
    <property type="component" value="Unassembled WGS sequence"/>
</dbReference>
<keyword evidence="1" id="KW-0472">Membrane</keyword>
<dbReference type="EMBL" id="SJPJ01000001">
    <property type="protein sequence ID" value="TWT81381.1"/>
    <property type="molecule type" value="Genomic_DNA"/>
</dbReference>
<comment type="caution">
    <text evidence="3">The sequence shown here is derived from an EMBL/GenBank/DDBJ whole genome shotgun (WGS) entry which is preliminary data.</text>
</comment>
<evidence type="ECO:0000256" key="1">
    <source>
        <dbReference type="SAM" id="Phobius"/>
    </source>
</evidence>
<feature type="domain" description="VWFA" evidence="2">
    <location>
        <begin position="91"/>
        <end position="275"/>
    </location>
</feature>
<sequence length="361" mass="39449">MLTFAYPWLLCLAPLPLLVRWLLPASVQRHPAVRVPFLDRIKVAGGSTSPKKSSELGSIIKNVLVWLLLLAAVARPQWLEPPIERTVPTRDLLLLVDLSGSMDQEDFTDANGNKVNRLAAVKEVLSDFLSRREGDRVGLVVFGNAPFLQVPFTTDLSLCSQLLEETAVGMAGPKTALGDAIGLGIQLFENSDVPTKTMIALTDGNDTGSQVPPTEAARVAKDRQITIHTVAIGDPTTAGEEKLDLESLRGVSEATGGSTFLALDRSELQGIYGRLDKIETREVNTVSHRPRRDLYFWLVAVALILSLGEALWTIFSAARSTPKSDHATRLRVDARTFELQTVEADDFAMNQRDHSDSEVTA</sequence>
<dbReference type="AlphaFoldDB" id="A0A5C5Z3E7"/>
<keyword evidence="1" id="KW-0812">Transmembrane</keyword>